<reference evidence="3" key="1">
    <citation type="journal article" date="2019" name="Int. J. Syst. Evol. Microbiol.">
        <title>The Global Catalogue of Microorganisms (GCM) 10K type strain sequencing project: providing services to taxonomists for standard genome sequencing and annotation.</title>
        <authorList>
            <consortium name="The Broad Institute Genomics Platform"/>
            <consortium name="The Broad Institute Genome Sequencing Center for Infectious Disease"/>
            <person name="Wu L."/>
            <person name="Ma J."/>
        </authorList>
    </citation>
    <scope>NUCLEOTIDE SEQUENCE [LARGE SCALE GENOMIC DNA]</scope>
    <source>
        <strain evidence="3">CGMCC 1.16305</strain>
    </source>
</reference>
<feature type="transmembrane region" description="Helical" evidence="1">
    <location>
        <begin position="12"/>
        <end position="32"/>
    </location>
</feature>
<dbReference type="EMBL" id="JBHTCO010000001">
    <property type="protein sequence ID" value="MFC7391546.1"/>
    <property type="molecule type" value="Genomic_DNA"/>
</dbReference>
<comment type="caution">
    <text evidence="2">The sequence shown here is derived from an EMBL/GenBank/DDBJ whole genome shotgun (WGS) entry which is preliminary data.</text>
</comment>
<name>A0ABW2PWE6_9BACL</name>
<dbReference type="InterPro" id="IPR035281">
    <property type="entry name" value="DUF5359"/>
</dbReference>
<proteinExistence type="predicted"/>
<keyword evidence="3" id="KW-1185">Reference proteome</keyword>
<dbReference type="Proteomes" id="UP001596505">
    <property type="component" value="Unassembled WGS sequence"/>
</dbReference>
<evidence type="ECO:0000313" key="2">
    <source>
        <dbReference type="EMBL" id="MFC7391546.1"/>
    </source>
</evidence>
<protein>
    <submittedName>
        <fullName evidence="2">DUF5359 family protein</fullName>
    </submittedName>
</protein>
<evidence type="ECO:0000256" key="1">
    <source>
        <dbReference type="SAM" id="Phobius"/>
    </source>
</evidence>
<accession>A0ABW2PWE6</accession>
<sequence length="80" mass="9399">MQSKTLADIIEIWIKRVIIIQFICLLSGQYFMANHHTAPYLNKAIQYEGVYKSKSNKTSETMEQPRSLWYSNHVKIGQHK</sequence>
<keyword evidence="1" id="KW-1133">Transmembrane helix</keyword>
<organism evidence="2 3">
    <name type="scientific">Scopulibacillus cellulosilyticus</name>
    <dbReference type="NCBI Taxonomy" id="2665665"/>
    <lineage>
        <taxon>Bacteria</taxon>
        <taxon>Bacillati</taxon>
        <taxon>Bacillota</taxon>
        <taxon>Bacilli</taxon>
        <taxon>Bacillales</taxon>
        <taxon>Sporolactobacillaceae</taxon>
        <taxon>Scopulibacillus</taxon>
    </lineage>
</organism>
<dbReference type="Pfam" id="PF17313">
    <property type="entry name" value="DUF5359"/>
    <property type="match status" value="1"/>
</dbReference>
<dbReference type="RefSeq" id="WP_380962652.1">
    <property type="nucleotide sequence ID" value="NZ_JBHTCO010000001.1"/>
</dbReference>
<gene>
    <name evidence="2" type="ORF">ACFQRG_00780</name>
</gene>
<evidence type="ECO:0000313" key="3">
    <source>
        <dbReference type="Proteomes" id="UP001596505"/>
    </source>
</evidence>
<keyword evidence="1" id="KW-0812">Transmembrane</keyword>
<keyword evidence="1" id="KW-0472">Membrane</keyword>